<accession>A0A9J5XII1</accession>
<keyword evidence="3" id="KW-1185">Reference proteome</keyword>
<organism evidence="2 3">
    <name type="scientific">Solanum commersonii</name>
    <name type="common">Commerson's wild potato</name>
    <name type="synonym">Commerson's nightshade</name>
    <dbReference type="NCBI Taxonomy" id="4109"/>
    <lineage>
        <taxon>Eukaryota</taxon>
        <taxon>Viridiplantae</taxon>
        <taxon>Streptophyta</taxon>
        <taxon>Embryophyta</taxon>
        <taxon>Tracheophyta</taxon>
        <taxon>Spermatophyta</taxon>
        <taxon>Magnoliopsida</taxon>
        <taxon>eudicotyledons</taxon>
        <taxon>Gunneridae</taxon>
        <taxon>Pentapetalae</taxon>
        <taxon>asterids</taxon>
        <taxon>lamiids</taxon>
        <taxon>Solanales</taxon>
        <taxon>Solanaceae</taxon>
        <taxon>Solanoideae</taxon>
        <taxon>Solaneae</taxon>
        <taxon>Solanum</taxon>
    </lineage>
</organism>
<evidence type="ECO:0000313" key="2">
    <source>
        <dbReference type="EMBL" id="KAG5587399.1"/>
    </source>
</evidence>
<feature type="region of interest" description="Disordered" evidence="1">
    <location>
        <begin position="89"/>
        <end position="124"/>
    </location>
</feature>
<dbReference type="EMBL" id="JACXVP010000009">
    <property type="protein sequence ID" value="KAG5587399.1"/>
    <property type="molecule type" value="Genomic_DNA"/>
</dbReference>
<proteinExistence type="predicted"/>
<gene>
    <name evidence="2" type="ORF">H5410_047833</name>
</gene>
<dbReference type="PANTHER" id="PTHR37259:SF2">
    <property type="entry name" value="OS07G0474300 PROTEIN"/>
    <property type="match status" value="1"/>
</dbReference>
<dbReference type="OrthoDB" id="784446at2759"/>
<protein>
    <submittedName>
        <fullName evidence="2">Uncharacterized protein</fullName>
    </submittedName>
</protein>
<dbReference type="PANTHER" id="PTHR37259">
    <property type="entry name" value="OS07G0474300 PROTEIN"/>
    <property type="match status" value="1"/>
</dbReference>
<evidence type="ECO:0000313" key="3">
    <source>
        <dbReference type="Proteomes" id="UP000824120"/>
    </source>
</evidence>
<sequence>MFWRFAAPHFYLAANNTFLFMCMCKSIIFSCAVTNYFLEEKVAMLPFFVVAIVTIPRASNNVEDWEPRPEYCTIEVLYSKRKKREPKKFQSARKLVTSAPTAERRETPRYFLRSTTSKENKKPHLPRSMDKFVGFSERRTAARLVRKI</sequence>
<name>A0A9J5XII1_SOLCO</name>
<dbReference type="AlphaFoldDB" id="A0A9J5XII1"/>
<dbReference type="Proteomes" id="UP000824120">
    <property type="component" value="Chromosome 9"/>
</dbReference>
<reference evidence="2 3" key="1">
    <citation type="submission" date="2020-09" db="EMBL/GenBank/DDBJ databases">
        <title>De no assembly of potato wild relative species, Solanum commersonii.</title>
        <authorList>
            <person name="Cho K."/>
        </authorList>
    </citation>
    <scope>NUCLEOTIDE SEQUENCE [LARGE SCALE GENOMIC DNA]</scope>
    <source>
        <strain evidence="2">LZ3.2</strain>
        <tissue evidence="2">Leaf</tissue>
    </source>
</reference>
<evidence type="ECO:0000256" key="1">
    <source>
        <dbReference type="SAM" id="MobiDB-lite"/>
    </source>
</evidence>
<comment type="caution">
    <text evidence="2">The sequence shown here is derived from an EMBL/GenBank/DDBJ whole genome shotgun (WGS) entry which is preliminary data.</text>
</comment>